<dbReference type="EMBL" id="CP003221">
    <property type="protein sequence ID" value="EGJ49801.1"/>
    <property type="molecule type" value="Genomic_DNA"/>
</dbReference>
<keyword evidence="3" id="KW-1185">Reference proteome</keyword>
<reference evidence="2 3" key="1">
    <citation type="journal article" date="2011" name="J. Bacteriol.">
        <title>Genome sequence of the mercury-methylating and pleomorphic Desulfovibrio africanus Strain Walvis Bay.</title>
        <authorList>
            <person name="Brown S.D."/>
            <person name="Wall J.D."/>
            <person name="Kucken A.M."/>
            <person name="Gilmour C.C."/>
            <person name="Podar M."/>
            <person name="Brandt C.C."/>
            <person name="Teshima H."/>
            <person name="Detter J.C."/>
            <person name="Han C.S."/>
            <person name="Land M.L."/>
            <person name="Lucas S."/>
            <person name="Han J."/>
            <person name="Pennacchio L."/>
            <person name="Nolan M."/>
            <person name="Pitluck S."/>
            <person name="Woyke T."/>
            <person name="Goodwin L."/>
            <person name="Palumbo A.V."/>
            <person name="Elias D.A."/>
        </authorList>
    </citation>
    <scope>NUCLEOTIDE SEQUENCE [LARGE SCALE GENOMIC DNA]</scope>
    <source>
        <strain evidence="2 3">Walvis Bay</strain>
    </source>
</reference>
<dbReference type="eggNOG" id="ENOG5032RXU">
    <property type="taxonomic scope" value="Bacteria"/>
</dbReference>
<dbReference type="Proteomes" id="UP000007844">
    <property type="component" value="Chromosome"/>
</dbReference>
<dbReference type="Pfam" id="PF14361">
    <property type="entry name" value="RsbRD_N"/>
    <property type="match status" value="1"/>
</dbReference>
<gene>
    <name evidence="2" type="ORF">Desaf_1464</name>
</gene>
<dbReference type="HOGENOM" id="CLU_129910_0_0_7"/>
<organism evidence="2 3">
    <name type="scientific">Desulfocurvibacter africanus subsp. africanus str. Walvis Bay</name>
    <dbReference type="NCBI Taxonomy" id="690850"/>
    <lineage>
        <taxon>Bacteria</taxon>
        <taxon>Pseudomonadati</taxon>
        <taxon>Thermodesulfobacteriota</taxon>
        <taxon>Desulfovibrionia</taxon>
        <taxon>Desulfovibrionales</taxon>
        <taxon>Desulfovibrionaceae</taxon>
        <taxon>Desulfocurvibacter</taxon>
    </lineage>
</organism>
<evidence type="ECO:0000313" key="3">
    <source>
        <dbReference type="Proteomes" id="UP000007844"/>
    </source>
</evidence>
<protein>
    <recommendedName>
        <fullName evidence="1">RsbT co-antagonist protein RsbRD N-terminal domain-containing protein</fullName>
    </recommendedName>
</protein>
<proteinExistence type="predicted"/>
<feature type="domain" description="RsbT co-antagonist protein RsbRD N-terminal" evidence="1">
    <location>
        <begin position="13"/>
        <end position="143"/>
    </location>
</feature>
<name>F3Z099_DESAF</name>
<accession>F3Z099</accession>
<evidence type="ECO:0000259" key="1">
    <source>
        <dbReference type="Pfam" id="PF14361"/>
    </source>
</evidence>
<dbReference type="InterPro" id="IPR025751">
    <property type="entry name" value="RsbRD_N_dom"/>
</dbReference>
<dbReference type="STRING" id="690850.Desaf_1464"/>
<dbReference type="RefSeq" id="WP_014259589.1">
    <property type="nucleotide sequence ID" value="NC_016629.1"/>
</dbReference>
<dbReference type="AlphaFoldDB" id="F3Z099"/>
<dbReference type="KEGG" id="daf:Desaf_1464"/>
<sequence>MQLSVFIQENKAAVVEKWFDHLLSSFPPETQKIWKKNKDRFTNPVCHIFHASLEGMVDGLVSWQDAEALARPLSDLLKVRAVQDVAPSKSLSFIFGFKKVLREMFGGQADAGELGVFDTRVDNLVLMAFDLYTKNREQVFCMRIDEFKHAHHMAFRKAGIICESPRQALGLEDRNVNAQGK</sequence>
<evidence type="ECO:0000313" key="2">
    <source>
        <dbReference type="EMBL" id="EGJ49801.1"/>
    </source>
</evidence>